<dbReference type="Proteomes" id="UP000005870">
    <property type="component" value="Chromosome"/>
</dbReference>
<evidence type="ECO:0000313" key="2">
    <source>
        <dbReference type="EMBL" id="AER57006.1"/>
    </source>
</evidence>
<sequence>MYATVAVGTLLTKMEDAMDTSETECLDNLADRELVERLGCADWDDPLFISEERLVQLFQVARAAGNTTRVGLFTSELSRRISRRSLSFALKNSLVPQHFSDIKEAAYELSAYVWERLLKDKNAQFAARRFGVFFKNQSISFLRSILAQCRARMDSLEEWHHVEREEDDGDGDDEDGGGDDADTPLQDEWTPDLVLGRARGFEQLHARLQSLLTRNEYSVFVMLWRQQMKIKDIAAALGVTPRTINNYERSIKDKINKEFNV</sequence>
<dbReference type="EMBL" id="CP003093">
    <property type="protein sequence ID" value="AER57006.1"/>
    <property type="molecule type" value="Genomic_DNA"/>
</dbReference>
<name>G7UQK3_PSEUP</name>
<dbReference type="KEGG" id="psd:DSC_11810"/>
<dbReference type="InterPro" id="IPR016032">
    <property type="entry name" value="Sig_transdc_resp-reg_C-effctor"/>
</dbReference>
<dbReference type="eggNOG" id="COG2197">
    <property type="taxonomic scope" value="Bacteria"/>
</dbReference>
<feature type="compositionally biased region" description="Acidic residues" evidence="1">
    <location>
        <begin position="165"/>
        <end position="182"/>
    </location>
</feature>
<dbReference type="Gene3D" id="1.10.10.10">
    <property type="entry name" value="Winged helix-like DNA-binding domain superfamily/Winged helix DNA-binding domain"/>
    <property type="match status" value="1"/>
</dbReference>
<dbReference type="SUPFAM" id="SSF46894">
    <property type="entry name" value="C-terminal effector domain of the bipartite response regulators"/>
    <property type="match status" value="1"/>
</dbReference>
<keyword evidence="3" id="KW-1185">Reference proteome</keyword>
<proteinExistence type="predicted"/>
<protein>
    <submittedName>
        <fullName evidence="2">LuxR family transcriptional regulator</fullName>
    </submittedName>
</protein>
<dbReference type="GO" id="GO:0003677">
    <property type="term" value="F:DNA binding"/>
    <property type="evidence" value="ECO:0007669"/>
    <property type="project" value="InterPro"/>
</dbReference>
<evidence type="ECO:0000256" key="1">
    <source>
        <dbReference type="SAM" id="MobiDB-lite"/>
    </source>
</evidence>
<dbReference type="AlphaFoldDB" id="G7UQK3"/>
<feature type="region of interest" description="Disordered" evidence="1">
    <location>
        <begin position="162"/>
        <end position="187"/>
    </location>
</feature>
<reference evidence="2 3" key="1">
    <citation type="journal article" date="2012" name="J. Bacteriol.">
        <title>Complete Genome Sequence of the BTEX-Degrading Bacterium Pseudoxanthomonas spadix BD-a59.</title>
        <authorList>
            <person name="Lee S.H."/>
            <person name="Jin H.M."/>
            <person name="Lee H.J."/>
            <person name="Kim J.M."/>
            <person name="Jeon C.O."/>
        </authorList>
    </citation>
    <scope>NUCLEOTIDE SEQUENCE [LARGE SCALE GENOMIC DNA]</scope>
    <source>
        <strain evidence="2 3">BD-a59</strain>
    </source>
</reference>
<dbReference type="GO" id="GO:0006355">
    <property type="term" value="P:regulation of DNA-templated transcription"/>
    <property type="evidence" value="ECO:0007669"/>
    <property type="project" value="InterPro"/>
</dbReference>
<gene>
    <name evidence="2" type="ordered locus">DSC_11810</name>
</gene>
<accession>G7UQK3</accession>
<evidence type="ECO:0000313" key="3">
    <source>
        <dbReference type="Proteomes" id="UP000005870"/>
    </source>
</evidence>
<dbReference type="InterPro" id="IPR036388">
    <property type="entry name" value="WH-like_DNA-bd_sf"/>
</dbReference>
<organism evidence="2 3">
    <name type="scientific">Pseudoxanthomonas spadix (strain BD-a59)</name>
    <dbReference type="NCBI Taxonomy" id="1045855"/>
    <lineage>
        <taxon>Bacteria</taxon>
        <taxon>Pseudomonadati</taxon>
        <taxon>Pseudomonadota</taxon>
        <taxon>Gammaproteobacteria</taxon>
        <taxon>Lysobacterales</taxon>
        <taxon>Lysobacteraceae</taxon>
        <taxon>Pseudoxanthomonas</taxon>
    </lineage>
</organism>
<dbReference type="STRING" id="1045855.DSC_11810"/>
<dbReference type="HOGENOM" id="CLU_1065051_0_0_6"/>